<dbReference type="RefSeq" id="WP_092273171.1">
    <property type="nucleotide sequence ID" value="NZ_CP176856.1"/>
</dbReference>
<accession>A0A1I3ZXE5</accession>
<dbReference type="STRING" id="1884381.SAMN05518846_11444"/>
<dbReference type="AlphaFoldDB" id="A0A1I3ZXE5"/>
<dbReference type="InterPro" id="IPR032250">
    <property type="entry name" value="DUF4825"/>
</dbReference>
<organism evidence="2 3">
    <name type="scientific">Brevibacillus centrosporus</name>
    <dbReference type="NCBI Taxonomy" id="54910"/>
    <lineage>
        <taxon>Bacteria</taxon>
        <taxon>Bacillati</taxon>
        <taxon>Bacillota</taxon>
        <taxon>Bacilli</taxon>
        <taxon>Bacillales</taxon>
        <taxon>Paenibacillaceae</taxon>
        <taxon>Brevibacillus</taxon>
    </lineage>
</organism>
<proteinExistence type="predicted"/>
<name>A0A1I3ZXE5_9BACL</name>
<gene>
    <name evidence="2" type="ORF">SAMN05518846_11444</name>
</gene>
<dbReference type="EMBL" id="FORT01000014">
    <property type="protein sequence ID" value="SFK48733.1"/>
    <property type="molecule type" value="Genomic_DNA"/>
</dbReference>
<feature type="domain" description="DUF4825" evidence="1">
    <location>
        <begin position="53"/>
        <end position="135"/>
    </location>
</feature>
<dbReference type="GeneID" id="301133139"/>
<reference evidence="3" key="1">
    <citation type="submission" date="2016-10" db="EMBL/GenBank/DDBJ databases">
        <authorList>
            <person name="Varghese N."/>
            <person name="Submissions S."/>
        </authorList>
    </citation>
    <scope>NUCLEOTIDE SEQUENCE [LARGE SCALE GENOMIC DNA]</scope>
    <source>
        <strain evidence="3">OK042</strain>
    </source>
</reference>
<evidence type="ECO:0000259" key="1">
    <source>
        <dbReference type="Pfam" id="PF16107"/>
    </source>
</evidence>
<evidence type="ECO:0000313" key="2">
    <source>
        <dbReference type="EMBL" id="SFK48733.1"/>
    </source>
</evidence>
<sequence>MAARNKVIVALAMVGVLLLVYIQGVLIPNKLERERRYELEQQSPLTHDVSTILPYKSQYMGDASNLTNLYAHLPLNGVKRTFQLYPDDLTLEINYLEKAADVGEEQVSSALLYNSIAAFALIDNLQTIRYRFPDAIYQLTRGDVNQLLHVDLAADLLEQQTWKKEVQGRIKEWTKESSRFWQ</sequence>
<evidence type="ECO:0000313" key="3">
    <source>
        <dbReference type="Proteomes" id="UP000198915"/>
    </source>
</evidence>
<keyword evidence="3" id="KW-1185">Reference proteome</keyword>
<dbReference type="Proteomes" id="UP000198915">
    <property type="component" value="Unassembled WGS sequence"/>
</dbReference>
<protein>
    <recommendedName>
        <fullName evidence="1">DUF4825 domain-containing protein</fullName>
    </recommendedName>
</protein>
<dbReference type="Pfam" id="PF16107">
    <property type="entry name" value="DUF4825"/>
    <property type="match status" value="1"/>
</dbReference>